<evidence type="ECO:0000313" key="6">
    <source>
        <dbReference type="Proteomes" id="UP000541583"/>
    </source>
</evidence>
<evidence type="ECO:0000259" key="4">
    <source>
        <dbReference type="PROSITE" id="PS01124"/>
    </source>
</evidence>
<dbReference type="PROSITE" id="PS00041">
    <property type="entry name" value="HTH_ARAC_FAMILY_1"/>
    <property type="match status" value="1"/>
</dbReference>
<dbReference type="InterPro" id="IPR020449">
    <property type="entry name" value="Tscrpt_reg_AraC-type_HTH"/>
</dbReference>
<dbReference type="Pfam" id="PF12833">
    <property type="entry name" value="HTH_18"/>
    <property type="match status" value="1"/>
</dbReference>
<dbReference type="Gene3D" id="1.10.10.60">
    <property type="entry name" value="Homeodomain-like"/>
    <property type="match status" value="2"/>
</dbReference>
<feature type="domain" description="HTH araC/xylS-type" evidence="4">
    <location>
        <begin position="187"/>
        <end position="285"/>
    </location>
</feature>
<evidence type="ECO:0000256" key="3">
    <source>
        <dbReference type="ARBA" id="ARBA00023163"/>
    </source>
</evidence>
<dbReference type="InterPro" id="IPR011051">
    <property type="entry name" value="RmlC_Cupin_sf"/>
</dbReference>
<gene>
    <name evidence="5" type="ORF">HDF23_000285</name>
</gene>
<dbReference type="PRINTS" id="PR00032">
    <property type="entry name" value="HTHARAC"/>
</dbReference>
<organism evidence="5 6">
    <name type="scientific">Mucilaginibacter lappiensis</name>
    <dbReference type="NCBI Taxonomy" id="354630"/>
    <lineage>
        <taxon>Bacteria</taxon>
        <taxon>Pseudomonadati</taxon>
        <taxon>Bacteroidota</taxon>
        <taxon>Sphingobacteriia</taxon>
        <taxon>Sphingobacteriales</taxon>
        <taxon>Sphingobacteriaceae</taxon>
        <taxon>Mucilaginibacter</taxon>
    </lineage>
</organism>
<reference evidence="5 6" key="1">
    <citation type="submission" date="2020-08" db="EMBL/GenBank/DDBJ databases">
        <title>Genomic Encyclopedia of Type Strains, Phase IV (KMG-V): Genome sequencing to study the core and pangenomes of soil and plant-associated prokaryotes.</title>
        <authorList>
            <person name="Whitman W."/>
        </authorList>
    </citation>
    <scope>NUCLEOTIDE SEQUENCE [LARGE SCALE GENOMIC DNA]</scope>
    <source>
        <strain evidence="5 6">ANJLi2</strain>
    </source>
</reference>
<keyword evidence="6" id="KW-1185">Reference proteome</keyword>
<evidence type="ECO:0000313" key="5">
    <source>
        <dbReference type="EMBL" id="MBB6107555.1"/>
    </source>
</evidence>
<dbReference type="Proteomes" id="UP000541583">
    <property type="component" value="Unassembled WGS sequence"/>
</dbReference>
<dbReference type="EMBL" id="JACHCB010000001">
    <property type="protein sequence ID" value="MBB6107555.1"/>
    <property type="molecule type" value="Genomic_DNA"/>
</dbReference>
<evidence type="ECO:0000256" key="1">
    <source>
        <dbReference type="ARBA" id="ARBA00023015"/>
    </source>
</evidence>
<dbReference type="PANTHER" id="PTHR43280:SF2">
    <property type="entry name" value="HTH-TYPE TRANSCRIPTIONAL REGULATOR EXSA"/>
    <property type="match status" value="1"/>
</dbReference>
<dbReference type="InterPro" id="IPR018060">
    <property type="entry name" value="HTH_AraC"/>
</dbReference>
<proteinExistence type="predicted"/>
<dbReference type="InterPro" id="IPR009057">
    <property type="entry name" value="Homeodomain-like_sf"/>
</dbReference>
<keyword evidence="1" id="KW-0805">Transcription regulation</keyword>
<dbReference type="SUPFAM" id="SSF46689">
    <property type="entry name" value="Homeodomain-like"/>
    <property type="match status" value="2"/>
</dbReference>
<name>A0ABR6PCS2_9SPHI</name>
<accession>A0ABR6PCS2</accession>
<dbReference type="PANTHER" id="PTHR43280">
    <property type="entry name" value="ARAC-FAMILY TRANSCRIPTIONAL REGULATOR"/>
    <property type="match status" value="1"/>
</dbReference>
<dbReference type="PROSITE" id="PS01124">
    <property type="entry name" value="HTH_ARAC_FAMILY_2"/>
    <property type="match status" value="1"/>
</dbReference>
<protein>
    <submittedName>
        <fullName evidence="5">AraC-like DNA-binding protein</fullName>
    </submittedName>
</protein>
<dbReference type="RefSeq" id="WP_076370073.1">
    <property type="nucleotide sequence ID" value="NZ_FTMG01000001.1"/>
</dbReference>
<comment type="caution">
    <text evidence="5">The sequence shown here is derived from an EMBL/GenBank/DDBJ whole genome shotgun (WGS) entry which is preliminary data.</text>
</comment>
<evidence type="ECO:0000256" key="2">
    <source>
        <dbReference type="ARBA" id="ARBA00023125"/>
    </source>
</evidence>
<sequence>MKPQLIDINLPGSKTIQIKKLDTAYLTSPLHFHQLCELVWVEKSFGKRIVGDHIDNFEAGDLVLMGPNLPHIWKNDEAFQHEIKEGNVKSTVIYFPPDFLLNLTDEQNILAPTAELIKRSARGLRFYGETSKKVTKILAGMSENNGFKKIIYFLQTMEILSTSQEYKYLASLSFKNQYDEKDTKRINDVYQFLMHNFHRNVELKEVADLCNMTTNSFCRFFKNRTQKSFTQFLNELRIGHACKLIQDESYSISDVCYQSGYNNLPNFNKFFKSITGFTPSQYRKKSKFADSPVGSSPLL</sequence>
<dbReference type="SUPFAM" id="SSF51182">
    <property type="entry name" value="RmlC-like cupins"/>
    <property type="match status" value="1"/>
</dbReference>
<keyword evidence="3" id="KW-0804">Transcription</keyword>
<dbReference type="InterPro" id="IPR018062">
    <property type="entry name" value="HTH_AraC-typ_CS"/>
</dbReference>
<keyword evidence="2" id="KW-0238">DNA-binding</keyword>
<dbReference type="SMART" id="SM00342">
    <property type="entry name" value="HTH_ARAC"/>
    <property type="match status" value="1"/>
</dbReference>